<evidence type="ECO:0000313" key="2">
    <source>
        <dbReference type="Proteomes" id="UP000294003"/>
    </source>
</evidence>
<evidence type="ECO:0000313" key="1">
    <source>
        <dbReference type="EMBL" id="RYO93143.1"/>
    </source>
</evidence>
<dbReference type="EMBL" id="QJNS01000020">
    <property type="protein sequence ID" value="RYO93143.1"/>
    <property type="molecule type" value="Genomic_DNA"/>
</dbReference>
<accession>A0ABY0HJ86</accession>
<dbReference type="Proteomes" id="UP000294003">
    <property type="component" value="Unassembled WGS sequence"/>
</dbReference>
<reference evidence="1 2" key="1">
    <citation type="submission" date="2018-06" db="EMBL/GenBank/DDBJ databases">
        <title>Complete Genomes of Monosporascus.</title>
        <authorList>
            <person name="Robinson A.J."/>
            <person name="Natvig D.O."/>
        </authorList>
    </citation>
    <scope>NUCLEOTIDE SEQUENCE [LARGE SCALE GENOMIC DNA]</scope>
    <source>
        <strain evidence="1 2">CBS 609.92</strain>
    </source>
</reference>
<keyword evidence="2" id="KW-1185">Reference proteome</keyword>
<name>A0ABY0HJ86_9PEZI</name>
<protein>
    <submittedName>
        <fullName evidence="1">Uncharacterized protein</fullName>
    </submittedName>
</protein>
<organism evidence="1 2">
    <name type="scientific">Monosporascus cannonballus</name>
    <dbReference type="NCBI Taxonomy" id="155416"/>
    <lineage>
        <taxon>Eukaryota</taxon>
        <taxon>Fungi</taxon>
        <taxon>Dikarya</taxon>
        <taxon>Ascomycota</taxon>
        <taxon>Pezizomycotina</taxon>
        <taxon>Sordariomycetes</taxon>
        <taxon>Xylariomycetidae</taxon>
        <taxon>Xylariales</taxon>
        <taxon>Xylariales incertae sedis</taxon>
        <taxon>Monosporascus</taxon>
    </lineage>
</organism>
<proteinExistence type="predicted"/>
<comment type="caution">
    <text evidence="1">The sequence shown here is derived from an EMBL/GenBank/DDBJ whole genome shotgun (WGS) entry which is preliminary data.</text>
</comment>
<gene>
    <name evidence="1" type="ORF">DL762_001270</name>
</gene>
<sequence>MVLKTCRQIIQAGILKLITAIHNLNLRRRNSIQGVIVQDHHYSDGPLEFTVDFGRCPGAHRRHCQIVPRHGLASLLLDLEMPRHIRTRHPGACPSYSRDAGSAYYCDIAPWPWYLRCVLARAGPRPGIGPLHRLLGSVVLPELVGWWRRHERDCAAWEKCGHRDEWFGTLVFWAGLAVATLLDSELAELYRGLRCDRACDDGVGSEDHLSDRDLAYITAEVLEDAYSWKYPEANFPWGESFEGHDLPSPSVGRQVAGRLGL</sequence>